<accession>A0A3B0WCP3</accession>
<protein>
    <recommendedName>
        <fullName evidence="1">Pel9A-like right handed beta-helix region domain-containing protein</fullName>
    </recommendedName>
</protein>
<dbReference type="Gene3D" id="2.160.20.10">
    <property type="entry name" value="Single-stranded right-handed beta-helix, Pectin lyase-like"/>
    <property type="match status" value="1"/>
</dbReference>
<dbReference type="Pfam" id="PF22842">
    <property type="entry name" value="Pel9A-like_beta_helix"/>
    <property type="match status" value="1"/>
</dbReference>
<dbReference type="InterPro" id="IPR011050">
    <property type="entry name" value="Pectin_lyase_fold/virulence"/>
</dbReference>
<dbReference type="EMBL" id="UOFE01000035">
    <property type="protein sequence ID" value="VAW53758.1"/>
    <property type="molecule type" value="Genomic_DNA"/>
</dbReference>
<organism evidence="2">
    <name type="scientific">hydrothermal vent metagenome</name>
    <dbReference type="NCBI Taxonomy" id="652676"/>
    <lineage>
        <taxon>unclassified sequences</taxon>
        <taxon>metagenomes</taxon>
        <taxon>ecological metagenomes</taxon>
    </lineage>
</organism>
<reference evidence="2" key="1">
    <citation type="submission" date="2018-06" db="EMBL/GenBank/DDBJ databases">
        <authorList>
            <person name="Zhirakovskaya E."/>
        </authorList>
    </citation>
    <scope>NUCLEOTIDE SEQUENCE</scope>
</reference>
<dbReference type="InterPro" id="IPR053868">
    <property type="entry name" value="Pel9A-like_beta_helix"/>
</dbReference>
<sequence>MNLFFSQNTKKTIMLSCCIFTASSIFISGNLQAASYFVDKNNPAANDSNNGSEGSPWATLVKAVETVVAGDDVTVKAGTYIDPRTSPFSDKGGYILDNDGAENNPITFRSEPPYTAIIQAKAAGSNPINRAPAWFLIRNDYVIIDGFTIKGMLRVKESTSVQLINNEILEGGQHGGDTSLYWGINLQDVTNSLVQNNYVHNLLDNGNNNHNAAGIMLNAGTTDNIVEGNTVDVRSSSVYSSYGTKGGKSNDNIWRNNLAIGNSAGFYLTSASNNLSQPTGNVYRNNVMILTGHAMEVNNNVASGNQVFNNSAYGVSAFFTASNVSVTQQELWNNIVVSTSKGLVNWGGYKFEGTPVLEFDSLFSLANWNNVTGGNYYAYREASGTLTYSGVTLWQLGTDFGANSISIDPGFVNPGGTLAKDYKRNTYPANGRGGEFEDVMGAYVSGIEKIGFLRAGVALPKPPVPE</sequence>
<gene>
    <name evidence="2" type="ORF">MNBD_GAMMA05-1254</name>
</gene>
<proteinExistence type="predicted"/>
<evidence type="ECO:0000259" key="1">
    <source>
        <dbReference type="Pfam" id="PF22842"/>
    </source>
</evidence>
<dbReference type="AlphaFoldDB" id="A0A3B0WCP3"/>
<dbReference type="InterPro" id="IPR012334">
    <property type="entry name" value="Pectin_lyas_fold"/>
</dbReference>
<feature type="domain" description="Pel9A-like right handed beta-helix region" evidence="1">
    <location>
        <begin position="36"/>
        <end position="84"/>
    </location>
</feature>
<dbReference type="SUPFAM" id="SSF51126">
    <property type="entry name" value="Pectin lyase-like"/>
    <property type="match status" value="1"/>
</dbReference>
<name>A0A3B0WCP3_9ZZZZ</name>
<evidence type="ECO:0000313" key="2">
    <source>
        <dbReference type="EMBL" id="VAW53758.1"/>
    </source>
</evidence>